<dbReference type="InterPro" id="IPR044673">
    <property type="entry name" value="DCL-like"/>
</dbReference>
<sequence>MSEEAPATAEAQTAAGSAVEDMEVETAMKEDAVGAETNGVDSEENGESKSLKRANEDEGERDGNEEKKQKVDEQVEEEKLEKLDGKEQSEGGDGGNTASEVKLGPKTFGSSVEMFDYFYKIQHFWPPNLNLNKYEQMVFLDLLKKGHAEADRKIGVGIKSFQVRYQPMWKSRCFFLIREDESSDDFSFRKCIDHILPLPENMKGRPDVNKALGGRGGGGFRGRGRGGRGGKQRH</sequence>
<evidence type="ECO:0000313" key="2">
    <source>
        <dbReference type="EnsemblPlants" id="Kaladp0095s0566.1.v1.1"/>
    </source>
</evidence>
<dbReference type="GO" id="GO:1901259">
    <property type="term" value="P:chloroplast rRNA processing"/>
    <property type="evidence" value="ECO:0007669"/>
    <property type="project" value="TreeGrafter"/>
</dbReference>
<evidence type="ECO:0000313" key="3">
    <source>
        <dbReference type="Proteomes" id="UP000594263"/>
    </source>
</evidence>
<dbReference type="EnsemblPlants" id="Kaladp0095s0566.1.v1.1">
    <property type="protein sequence ID" value="Kaladp0095s0566.1.v1.1"/>
    <property type="gene ID" value="Kaladp0095s0566.v1.1"/>
</dbReference>
<protein>
    <submittedName>
        <fullName evidence="2">Uncharacterized protein</fullName>
    </submittedName>
</protein>
<dbReference type="AlphaFoldDB" id="A0A7N1A6G5"/>
<feature type="compositionally biased region" description="Basic residues" evidence="1">
    <location>
        <begin position="222"/>
        <end position="234"/>
    </location>
</feature>
<evidence type="ECO:0000256" key="1">
    <source>
        <dbReference type="SAM" id="MobiDB-lite"/>
    </source>
</evidence>
<dbReference type="FunFam" id="3.10.450.40:FF:000016">
    <property type="entry name" value="Predicted protein"/>
    <property type="match status" value="1"/>
</dbReference>
<keyword evidence="3" id="KW-1185">Reference proteome</keyword>
<dbReference type="GO" id="GO:0017126">
    <property type="term" value="P:nucleologenesis"/>
    <property type="evidence" value="ECO:0007669"/>
    <property type="project" value="TreeGrafter"/>
</dbReference>
<dbReference type="Proteomes" id="UP000594263">
    <property type="component" value="Unplaced"/>
</dbReference>
<feature type="region of interest" description="Disordered" evidence="1">
    <location>
        <begin position="1"/>
        <end position="103"/>
    </location>
</feature>
<feature type="region of interest" description="Disordered" evidence="1">
    <location>
        <begin position="206"/>
        <end position="234"/>
    </location>
</feature>
<dbReference type="PANTHER" id="PTHR33415">
    <property type="entry name" value="PROTEIN EMBRYO DEFECTIVE 514"/>
    <property type="match status" value="1"/>
</dbReference>
<reference evidence="2" key="1">
    <citation type="submission" date="2021-01" db="UniProtKB">
        <authorList>
            <consortium name="EnsemblPlants"/>
        </authorList>
    </citation>
    <scope>IDENTIFICATION</scope>
</reference>
<dbReference type="GO" id="GO:0009507">
    <property type="term" value="C:chloroplast"/>
    <property type="evidence" value="ECO:0007669"/>
    <property type="project" value="TreeGrafter"/>
</dbReference>
<dbReference type="PANTHER" id="PTHR33415:SF12">
    <property type="entry name" value="PROTEIN EMBRYO DEFECTIVE 514"/>
    <property type="match status" value="1"/>
</dbReference>
<accession>A0A7N1A6G5</accession>
<feature type="compositionally biased region" description="Low complexity" evidence="1">
    <location>
        <begin position="1"/>
        <end position="19"/>
    </location>
</feature>
<dbReference type="Pfam" id="PF11523">
    <property type="entry name" value="DUF3223"/>
    <property type="match status" value="1"/>
</dbReference>
<dbReference type="GO" id="GO:0005634">
    <property type="term" value="C:nucleus"/>
    <property type="evidence" value="ECO:0007669"/>
    <property type="project" value="TreeGrafter"/>
</dbReference>
<feature type="compositionally biased region" description="Basic and acidic residues" evidence="1">
    <location>
        <begin position="46"/>
        <end position="89"/>
    </location>
</feature>
<organism evidence="2 3">
    <name type="scientific">Kalanchoe fedtschenkoi</name>
    <name type="common">Lavender scallops</name>
    <name type="synonym">South American air plant</name>
    <dbReference type="NCBI Taxonomy" id="63787"/>
    <lineage>
        <taxon>Eukaryota</taxon>
        <taxon>Viridiplantae</taxon>
        <taxon>Streptophyta</taxon>
        <taxon>Embryophyta</taxon>
        <taxon>Tracheophyta</taxon>
        <taxon>Spermatophyta</taxon>
        <taxon>Magnoliopsida</taxon>
        <taxon>eudicotyledons</taxon>
        <taxon>Gunneridae</taxon>
        <taxon>Pentapetalae</taxon>
        <taxon>Saxifragales</taxon>
        <taxon>Crassulaceae</taxon>
        <taxon>Kalanchoe</taxon>
    </lineage>
</organism>
<dbReference type="OMA" id="GHTEPDN"/>
<dbReference type="Gene3D" id="3.10.450.40">
    <property type="match status" value="1"/>
</dbReference>
<proteinExistence type="predicted"/>
<dbReference type="GO" id="GO:0009658">
    <property type="term" value="P:chloroplast organization"/>
    <property type="evidence" value="ECO:0007669"/>
    <property type="project" value="TreeGrafter"/>
</dbReference>
<name>A0A7N1A6G5_KALFE</name>
<dbReference type="Gramene" id="Kaladp0095s0566.1.v1.1">
    <property type="protein sequence ID" value="Kaladp0095s0566.1.v1.1"/>
    <property type="gene ID" value="Kaladp0095s0566.v1.1"/>
</dbReference>